<dbReference type="RefSeq" id="YP_010670498.1">
    <property type="nucleotide sequence ID" value="NC_070964.1"/>
</dbReference>
<protein>
    <submittedName>
        <fullName evidence="1">Putative 2OG-Fe(II) oxygenase</fullName>
    </submittedName>
</protein>
<dbReference type="GeneID" id="77946703"/>
<evidence type="ECO:0000313" key="1">
    <source>
        <dbReference type="EMBL" id="QPB08007.1"/>
    </source>
</evidence>
<dbReference type="InterPro" id="IPR012668">
    <property type="entry name" value="CHP02466"/>
</dbReference>
<accession>A0A873WA09</accession>
<name>A0A873WA09_9CAUD</name>
<dbReference type="SUPFAM" id="SSF51197">
    <property type="entry name" value="Clavaminate synthase-like"/>
    <property type="match status" value="1"/>
</dbReference>
<dbReference type="Gene3D" id="2.60.120.620">
    <property type="entry name" value="q2cbj1_9rhob like domain"/>
    <property type="match status" value="1"/>
</dbReference>
<evidence type="ECO:0000313" key="2">
    <source>
        <dbReference type="Proteomes" id="UP000663144"/>
    </source>
</evidence>
<sequence>MKTMRLFPVYIHRFDNPDPQPERIIKLIEEMNPKQKSGNWDEMKVKTTEGFLHLMPEFDFLTNWFRKCLQEYKNHYMLDCEDLDIAVMWGNKSAVGDNAAHHEHTHNLSYISAVYYITEGSPTVFFDPRYAAGGEQVEVCWKRGRDIEQDVKPVPGSLVLFPSWLPHKSRPHTGPDPRYTISFNVLPTGMVNNGMYGFPMAHITLNNYERKAGTE</sequence>
<keyword evidence="2" id="KW-1185">Reference proteome</keyword>
<organism evidence="1 2">
    <name type="scientific">Synechococcus phage S-H38</name>
    <dbReference type="NCBI Taxonomy" id="2783673"/>
    <lineage>
        <taxon>Viruses</taxon>
        <taxon>Duplodnaviria</taxon>
        <taxon>Heunggongvirae</taxon>
        <taxon>Uroviricota</taxon>
        <taxon>Caudoviricetes</taxon>
        <taxon>Pantevenvirales</taxon>
        <taxon>Kyanoviridae</taxon>
        <taxon>Yellowseavirus</taxon>
        <taxon>Yellowseavirus thirtyeight</taxon>
    </lineage>
</organism>
<reference evidence="1" key="1">
    <citation type="submission" date="2020-10" db="EMBL/GenBank/DDBJ databases">
        <title>The Isolation and Genome Sequence of a Novel Cyanophage S-H38 from the Yellow Sea, China.</title>
        <authorList>
            <person name="Jiang T."/>
        </authorList>
    </citation>
    <scope>NUCLEOTIDE SEQUENCE</scope>
</reference>
<dbReference type="Pfam" id="PF13759">
    <property type="entry name" value="2OG-FeII_Oxy_5"/>
    <property type="match status" value="1"/>
</dbReference>
<dbReference type="EMBL" id="MW117965">
    <property type="protein sequence ID" value="QPB08007.1"/>
    <property type="molecule type" value="Genomic_DNA"/>
</dbReference>
<dbReference type="KEGG" id="vg:77946703"/>
<proteinExistence type="predicted"/>
<dbReference type="Proteomes" id="UP000663144">
    <property type="component" value="Segment"/>
</dbReference>